<dbReference type="InterPro" id="IPR010994">
    <property type="entry name" value="RuvA_2-like"/>
</dbReference>
<dbReference type="SUPFAM" id="SSF46929">
    <property type="entry name" value="DNA helicase RuvA subunit, C-terminal domain"/>
    <property type="match status" value="1"/>
</dbReference>
<dbReference type="GO" id="GO:0048476">
    <property type="term" value="C:Holliday junction resolvase complex"/>
    <property type="evidence" value="ECO:0007669"/>
    <property type="project" value="UniProtKB-UniRule"/>
</dbReference>
<feature type="region of interest" description="Domain III" evidence="6">
    <location>
        <begin position="150"/>
        <end position="204"/>
    </location>
</feature>
<comment type="domain">
    <text evidence="6">Has three domains with a flexible linker between the domains II and III and assumes an 'L' shape. Domain III is highly mobile and contacts RuvB.</text>
</comment>
<evidence type="ECO:0000256" key="3">
    <source>
        <dbReference type="ARBA" id="ARBA00023125"/>
    </source>
</evidence>
<dbReference type="SMART" id="SM00278">
    <property type="entry name" value="HhH1"/>
    <property type="match status" value="2"/>
</dbReference>
<accession>A0A1I2SET5</accession>
<name>A0A1I2SET5_9FIRM</name>
<evidence type="ECO:0000256" key="6">
    <source>
        <dbReference type="HAMAP-Rule" id="MF_00031"/>
    </source>
</evidence>
<evidence type="ECO:0000259" key="7">
    <source>
        <dbReference type="SMART" id="SM00278"/>
    </source>
</evidence>
<dbReference type="Gene3D" id="1.10.150.20">
    <property type="entry name" value="5' to 3' exonuclease, C-terminal subdomain"/>
    <property type="match status" value="1"/>
</dbReference>
<dbReference type="GO" id="GO:0009378">
    <property type="term" value="F:four-way junction helicase activity"/>
    <property type="evidence" value="ECO:0007669"/>
    <property type="project" value="InterPro"/>
</dbReference>
<dbReference type="SUPFAM" id="SSF50249">
    <property type="entry name" value="Nucleic acid-binding proteins"/>
    <property type="match status" value="1"/>
</dbReference>
<keyword evidence="8" id="KW-0378">Hydrolase</keyword>
<dbReference type="AlphaFoldDB" id="A0A1I2SET5"/>
<feature type="region of interest" description="Domain I" evidence="6">
    <location>
        <begin position="1"/>
        <end position="64"/>
    </location>
</feature>
<dbReference type="GO" id="GO:0000400">
    <property type="term" value="F:four-way junction DNA binding"/>
    <property type="evidence" value="ECO:0007669"/>
    <property type="project" value="UniProtKB-UniRule"/>
</dbReference>
<dbReference type="Pfam" id="PF07499">
    <property type="entry name" value="RuvA_C"/>
    <property type="match status" value="1"/>
</dbReference>
<keyword evidence="8" id="KW-0067">ATP-binding</keyword>
<keyword evidence="8" id="KW-0347">Helicase</keyword>
<feature type="domain" description="Helix-hairpin-helix DNA-binding motif class 1" evidence="7">
    <location>
        <begin position="73"/>
        <end position="92"/>
    </location>
</feature>
<dbReference type="GO" id="GO:0009379">
    <property type="term" value="C:Holliday junction helicase complex"/>
    <property type="evidence" value="ECO:0007669"/>
    <property type="project" value="InterPro"/>
</dbReference>
<dbReference type="InterPro" id="IPR036267">
    <property type="entry name" value="RuvA_C_sf"/>
</dbReference>
<dbReference type="GO" id="GO:0006310">
    <property type="term" value="P:DNA recombination"/>
    <property type="evidence" value="ECO:0007669"/>
    <property type="project" value="UniProtKB-UniRule"/>
</dbReference>
<dbReference type="STRING" id="341036.SAMN05660649_01893"/>
<feature type="domain" description="Helix-hairpin-helix DNA-binding motif class 1" evidence="7">
    <location>
        <begin position="108"/>
        <end position="127"/>
    </location>
</feature>
<comment type="function">
    <text evidence="6">The RuvA-RuvB-RuvC complex processes Holliday junction (HJ) DNA during genetic recombination and DNA repair, while the RuvA-RuvB complex plays an important role in the rescue of blocked DNA replication forks via replication fork reversal (RFR). RuvA specifically binds to HJ cruciform DNA, conferring on it an open structure. The RuvB hexamer acts as an ATP-dependent pump, pulling dsDNA into and through the RuvAB complex. HJ branch migration allows RuvC to scan DNA until it finds its consensus sequence, where it cleaves and resolves the cruciform DNA.</text>
</comment>
<keyword evidence="2 6" id="KW-0227">DNA damage</keyword>
<dbReference type="GO" id="GO:0006281">
    <property type="term" value="P:DNA repair"/>
    <property type="evidence" value="ECO:0007669"/>
    <property type="project" value="UniProtKB-UniRule"/>
</dbReference>
<dbReference type="OrthoDB" id="5293449at2"/>
<evidence type="ECO:0000256" key="5">
    <source>
        <dbReference type="ARBA" id="ARBA00023204"/>
    </source>
</evidence>
<comment type="subcellular location">
    <subcellularLocation>
        <location evidence="6">Cytoplasm</location>
    </subcellularLocation>
</comment>
<evidence type="ECO:0000313" key="8">
    <source>
        <dbReference type="EMBL" id="SFG51345.1"/>
    </source>
</evidence>
<dbReference type="GO" id="GO:0005737">
    <property type="term" value="C:cytoplasm"/>
    <property type="evidence" value="ECO:0007669"/>
    <property type="project" value="UniProtKB-SubCell"/>
</dbReference>
<dbReference type="CDD" id="cd14332">
    <property type="entry name" value="UBA_RuvA_C"/>
    <property type="match status" value="1"/>
</dbReference>
<comment type="similarity">
    <text evidence="6">Belongs to the RuvA family.</text>
</comment>
<organism evidence="8 9">
    <name type="scientific">Desulfotruncus arcticus DSM 17038</name>
    <dbReference type="NCBI Taxonomy" id="1121424"/>
    <lineage>
        <taxon>Bacteria</taxon>
        <taxon>Bacillati</taxon>
        <taxon>Bacillota</taxon>
        <taxon>Clostridia</taxon>
        <taxon>Eubacteriales</taxon>
        <taxon>Desulfallaceae</taxon>
        <taxon>Desulfotruncus</taxon>
    </lineage>
</organism>
<keyword evidence="4 6" id="KW-0233">DNA recombination</keyword>
<dbReference type="Pfam" id="PF14520">
    <property type="entry name" value="HHH_5"/>
    <property type="match status" value="1"/>
</dbReference>
<dbReference type="InterPro" id="IPR011114">
    <property type="entry name" value="RuvA_C"/>
</dbReference>
<keyword evidence="9" id="KW-1185">Reference proteome</keyword>
<dbReference type="Gene3D" id="2.40.50.140">
    <property type="entry name" value="Nucleic acid-binding proteins"/>
    <property type="match status" value="1"/>
</dbReference>
<protein>
    <recommendedName>
        <fullName evidence="6">Holliday junction branch migration complex subunit RuvA</fullName>
    </recommendedName>
</protein>
<dbReference type="InterPro" id="IPR013849">
    <property type="entry name" value="DNA_helicase_Holl-junc_RuvA_I"/>
</dbReference>
<gene>
    <name evidence="6" type="primary">ruvA</name>
    <name evidence="8" type="ORF">SAMN05660649_01893</name>
</gene>
<keyword evidence="3 6" id="KW-0238">DNA-binding</keyword>
<comment type="caution">
    <text evidence="6">Lacks conserved residue(s) required for the propagation of feature annotation.</text>
</comment>
<comment type="subunit">
    <text evidence="6">Homotetramer. Forms an RuvA(8)-RuvB(12)-Holliday junction (HJ) complex. HJ DNA is sandwiched between 2 RuvA tetramers; dsDNA enters through RuvA and exits via RuvB. An RuvB hexamer assembles on each DNA strand where it exits the tetramer. Each RuvB hexamer is contacted by two RuvA subunits (via domain III) on 2 adjacent RuvB subunits; this complex drives branch migration. In the full resolvosome a probable DNA-RuvA(4)-RuvB(12)-RuvC(2) complex forms which resolves the HJ.</text>
</comment>
<dbReference type="HAMAP" id="MF_00031">
    <property type="entry name" value="DNA_HJ_migration_RuvA"/>
    <property type="match status" value="1"/>
</dbReference>
<dbReference type="InterPro" id="IPR000085">
    <property type="entry name" value="RuvA"/>
</dbReference>
<keyword evidence="8" id="KW-0547">Nucleotide-binding</keyword>
<keyword evidence="5 6" id="KW-0234">DNA repair</keyword>
<dbReference type="InterPro" id="IPR012340">
    <property type="entry name" value="NA-bd_OB-fold"/>
</dbReference>
<sequence>MIAFLKGKVFTVEQDTVIIDVNGVGYRVNVTANCAASLQRKDSEVLIHTHMIVREDDMQLYGFQTPEEIAVFMLLLGVNGIGPRAALSILAHMKPEGIGRALALEDMTSFTRIPGIGKKTAQRIILELKDKFKKINIAIGETEEAVGGEVNAGLFNDTAEALMMLGYGAVEAREAANKACVDSTLAVADAVKLSLRYLDNKRNK</sequence>
<dbReference type="SUPFAM" id="SSF47781">
    <property type="entry name" value="RuvA domain 2-like"/>
    <property type="match status" value="1"/>
</dbReference>
<dbReference type="RefSeq" id="WP_092470963.1">
    <property type="nucleotide sequence ID" value="NZ_FOOX01000005.1"/>
</dbReference>
<proteinExistence type="inferred from homology"/>
<evidence type="ECO:0000313" key="9">
    <source>
        <dbReference type="Proteomes" id="UP000199337"/>
    </source>
</evidence>
<dbReference type="EMBL" id="FOOX01000005">
    <property type="protein sequence ID" value="SFG51345.1"/>
    <property type="molecule type" value="Genomic_DNA"/>
</dbReference>
<evidence type="ECO:0000256" key="1">
    <source>
        <dbReference type="ARBA" id="ARBA00022490"/>
    </source>
</evidence>
<dbReference type="Proteomes" id="UP000199337">
    <property type="component" value="Unassembled WGS sequence"/>
</dbReference>
<dbReference type="NCBIfam" id="TIGR00084">
    <property type="entry name" value="ruvA"/>
    <property type="match status" value="1"/>
</dbReference>
<keyword evidence="1 6" id="KW-0963">Cytoplasm</keyword>
<dbReference type="Pfam" id="PF01330">
    <property type="entry name" value="RuvA_N"/>
    <property type="match status" value="1"/>
</dbReference>
<reference evidence="9" key="1">
    <citation type="submission" date="2016-10" db="EMBL/GenBank/DDBJ databases">
        <authorList>
            <person name="Varghese N."/>
            <person name="Submissions S."/>
        </authorList>
    </citation>
    <scope>NUCLEOTIDE SEQUENCE [LARGE SCALE GENOMIC DNA]</scope>
    <source>
        <strain evidence="9">DSM 17038</strain>
    </source>
</reference>
<dbReference type="GO" id="GO:0005524">
    <property type="term" value="F:ATP binding"/>
    <property type="evidence" value="ECO:0007669"/>
    <property type="project" value="InterPro"/>
</dbReference>
<evidence type="ECO:0000256" key="4">
    <source>
        <dbReference type="ARBA" id="ARBA00023172"/>
    </source>
</evidence>
<dbReference type="InterPro" id="IPR003583">
    <property type="entry name" value="Hlx-hairpin-Hlx_DNA-bd_motif"/>
</dbReference>
<evidence type="ECO:0000256" key="2">
    <source>
        <dbReference type="ARBA" id="ARBA00022763"/>
    </source>
</evidence>